<evidence type="ECO:0000313" key="1">
    <source>
        <dbReference type="EMBL" id="WVY95154.1"/>
    </source>
</evidence>
<dbReference type="EMBL" id="CP144691">
    <property type="protein sequence ID" value="WVY95154.1"/>
    <property type="molecule type" value="Genomic_DNA"/>
</dbReference>
<protein>
    <submittedName>
        <fullName evidence="1">Uncharacterized protein</fullName>
    </submittedName>
</protein>
<organism evidence="1 2">
    <name type="scientific">Vigna mungo</name>
    <name type="common">Black gram</name>
    <name type="synonym">Phaseolus mungo</name>
    <dbReference type="NCBI Taxonomy" id="3915"/>
    <lineage>
        <taxon>Eukaryota</taxon>
        <taxon>Viridiplantae</taxon>
        <taxon>Streptophyta</taxon>
        <taxon>Embryophyta</taxon>
        <taxon>Tracheophyta</taxon>
        <taxon>Spermatophyta</taxon>
        <taxon>Magnoliopsida</taxon>
        <taxon>eudicotyledons</taxon>
        <taxon>Gunneridae</taxon>
        <taxon>Pentapetalae</taxon>
        <taxon>rosids</taxon>
        <taxon>fabids</taxon>
        <taxon>Fabales</taxon>
        <taxon>Fabaceae</taxon>
        <taxon>Papilionoideae</taxon>
        <taxon>50 kb inversion clade</taxon>
        <taxon>NPAAA clade</taxon>
        <taxon>indigoferoid/millettioid clade</taxon>
        <taxon>Phaseoleae</taxon>
        <taxon>Vigna</taxon>
    </lineage>
</organism>
<keyword evidence="2" id="KW-1185">Reference proteome</keyword>
<name>A0AAQ3MPD3_VIGMU</name>
<dbReference type="AlphaFoldDB" id="A0AAQ3MPD3"/>
<evidence type="ECO:0000313" key="2">
    <source>
        <dbReference type="Proteomes" id="UP001374535"/>
    </source>
</evidence>
<sequence length="254" mass="29074">MEVGGPRFFAMAGKEVEWKRWLSASRFGEEDKACMESLLWRFGVRLRDERRFFWFVIFVYLRRRLPRLRVWVYLVSSFDFCVVDFVVEEKIGDDGSRLGTRVLDANWFLLFVICVGDLERGCGATMVVVDAFRDNVEGGRPRGEEDGCGGTNLVGGILRFSAEWIVAAHGRARGDREASSPSAHIQVDDHRKEKAQHIQDGLYCLASPLPMGFTLPHTRPPRSAYASTSHYSHHMRQFSLSENERPLECWDNPP</sequence>
<proteinExistence type="predicted"/>
<gene>
    <name evidence="1" type="ORF">V8G54_034242</name>
</gene>
<accession>A0AAQ3MPD3</accession>
<reference evidence="1 2" key="1">
    <citation type="journal article" date="2023" name="Life. Sci Alliance">
        <title>Evolutionary insights into 3D genome organization and epigenetic landscape of Vigna mungo.</title>
        <authorList>
            <person name="Junaid A."/>
            <person name="Singh B."/>
            <person name="Bhatia S."/>
        </authorList>
    </citation>
    <scope>NUCLEOTIDE SEQUENCE [LARGE SCALE GENOMIC DNA]</scope>
    <source>
        <strain evidence="1">Urdbean</strain>
    </source>
</reference>
<dbReference type="Proteomes" id="UP001374535">
    <property type="component" value="Chromosome 10"/>
</dbReference>